<keyword evidence="3" id="KW-1185">Reference proteome</keyword>
<keyword evidence="1" id="KW-1133">Transmembrane helix</keyword>
<comment type="caution">
    <text evidence="2">The sequence shown here is derived from an EMBL/GenBank/DDBJ whole genome shotgun (WGS) entry which is preliminary data.</text>
</comment>
<dbReference type="Proteomes" id="UP000720189">
    <property type="component" value="Unassembled WGS sequence"/>
</dbReference>
<name>A0A9P9KJN1_FUSRE</name>
<protein>
    <submittedName>
        <fullName evidence="2">Uncharacterized protein</fullName>
    </submittedName>
</protein>
<dbReference type="EMBL" id="JAGMUX010000005">
    <property type="protein sequence ID" value="KAH7259541.1"/>
    <property type="molecule type" value="Genomic_DNA"/>
</dbReference>
<dbReference type="AlphaFoldDB" id="A0A9P9KJN1"/>
<reference evidence="2" key="1">
    <citation type="journal article" date="2021" name="Nat. Commun.">
        <title>Genetic determinants of endophytism in the Arabidopsis root mycobiome.</title>
        <authorList>
            <person name="Mesny F."/>
            <person name="Miyauchi S."/>
            <person name="Thiergart T."/>
            <person name="Pickel B."/>
            <person name="Atanasova L."/>
            <person name="Karlsson M."/>
            <person name="Huettel B."/>
            <person name="Barry K.W."/>
            <person name="Haridas S."/>
            <person name="Chen C."/>
            <person name="Bauer D."/>
            <person name="Andreopoulos W."/>
            <person name="Pangilinan J."/>
            <person name="LaButti K."/>
            <person name="Riley R."/>
            <person name="Lipzen A."/>
            <person name="Clum A."/>
            <person name="Drula E."/>
            <person name="Henrissat B."/>
            <person name="Kohler A."/>
            <person name="Grigoriev I.V."/>
            <person name="Martin F.M."/>
            <person name="Hacquard S."/>
        </authorList>
    </citation>
    <scope>NUCLEOTIDE SEQUENCE</scope>
    <source>
        <strain evidence="2">MPI-CAGE-AT-0023</strain>
    </source>
</reference>
<feature type="transmembrane region" description="Helical" evidence="1">
    <location>
        <begin position="7"/>
        <end position="26"/>
    </location>
</feature>
<evidence type="ECO:0000313" key="2">
    <source>
        <dbReference type="EMBL" id="KAH7259541.1"/>
    </source>
</evidence>
<dbReference type="RefSeq" id="XP_046052249.1">
    <property type="nucleotide sequence ID" value="XM_046185597.1"/>
</dbReference>
<proteinExistence type="predicted"/>
<feature type="transmembrane region" description="Helical" evidence="1">
    <location>
        <begin position="38"/>
        <end position="56"/>
    </location>
</feature>
<accession>A0A9P9KJN1</accession>
<evidence type="ECO:0000313" key="3">
    <source>
        <dbReference type="Proteomes" id="UP000720189"/>
    </source>
</evidence>
<gene>
    <name evidence="2" type="ORF">BKA55DRAFT_300438</name>
</gene>
<keyword evidence="1" id="KW-0472">Membrane</keyword>
<evidence type="ECO:0000256" key="1">
    <source>
        <dbReference type="SAM" id="Phobius"/>
    </source>
</evidence>
<dbReference type="GeneID" id="70215551"/>
<sequence length="71" mass="8362">MHLAMEVACGIFSTSFLKFFLWVHLASRIEGRVNEAPWAIFKSLLMYYFYRLHIYIDNMTCSSMELLFGSI</sequence>
<keyword evidence="1" id="KW-0812">Transmembrane</keyword>
<organism evidence="2 3">
    <name type="scientific">Fusarium redolens</name>
    <dbReference type="NCBI Taxonomy" id="48865"/>
    <lineage>
        <taxon>Eukaryota</taxon>
        <taxon>Fungi</taxon>
        <taxon>Dikarya</taxon>
        <taxon>Ascomycota</taxon>
        <taxon>Pezizomycotina</taxon>
        <taxon>Sordariomycetes</taxon>
        <taxon>Hypocreomycetidae</taxon>
        <taxon>Hypocreales</taxon>
        <taxon>Nectriaceae</taxon>
        <taxon>Fusarium</taxon>
        <taxon>Fusarium redolens species complex</taxon>
    </lineage>
</organism>